<accession>A0ABS6E4E0</accession>
<reference evidence="1 2" key="1">
    <citation type="submission" date="2021-06" db="EMBL/GenBank/DDBJ databases">
        <authorList>
            <person name="Sun Q."/>
            <person name="Li D."/>
        </authorList>
    </citation>
    <scope>NUCLEOTIDE SEQUENCE [LARGE SCALE GENOMIC DNA]</scope>
    <source>
        <strain evidence="1 2">MSJ-40</strain>
    </source>
</reference>
<evidence type="ECO:0000313" key="1">
    <source>
        <dbReference type="EMBL" id="MBU5437774.1"/>
    </source>
</evidence>
<protein>
    <recommendedName>
        <fullName evidence="3">DUF3990 domain-containing protein</fullName>
    </recommendedName>
</protein>
<name>A0ABS6E4E0_9FIRM</name>
<evidence type="ECO:0000313" key="2">
    <source>
        <dbReference type="Proteomes" id="UP000749471"/>
    </source>
</evidence>
<keyword evidence="2" id="KW-1185">Reference proteome</keyword>
<sequence length="176" mass="20823">MGEHVRKIIGFHGTRREFADSILQSERFKISKDDEEWLGPGVYFFENDIKQAYYYCIKAKKFKSWAILRSDIQANIIMDLTDLETLERFEEVAEAIKNRYYKRSDGKPRKLLNSVVLNIIYKAEEYDLVRAVFPVPSTRCIPRTNIMPMQVQLCVRNLQCIKTITEVEYDEQKRVL</sequence>
<dbReference type="Proteomes" id="UP000749471">
    <property type="component" value="Unassembled WGS sequence"/>
</dbReference>
<dbReference type="EMBL" id="JAHLPM010000005">
    <property type="protein sequence ID" value="MBU5437774.1"/>
    <property type="molecule type" value="Genomic_DNA"/>
</dbReference>
<evidence type="ECO:0008006" key="3">
    <source>
        <dbReference type="Google" id="ProtNLM"/>
    </source>
</evidence>
<organism evidence="1 2">
    <name type="scientific">Tissierella simiarum</name>
    <dbReference type="NCBI Taxonomy" id="2841534"/>
    <lineage>
        <taxon>Bacteria</taxon>
        <taxon>Bacillati</taxon>
        <taxon>Bacillota</taxon>
        <taxon>Tissierellia</taxon>
        <taxon>Tissierellales</taxon>
        <taxon>Tissierellaceae</taxon>
        <taxon>Tissierella</taxon>
    </lineage>
</organism>
<gene>
    <name evidence="1" type="ORF">KQI42_07130</name>
</gene>
<dbReference type="RefSeq" id="WP_216518239.1">
    <property type="nucleotide sequence ID" value="NZ_JAHLPM010000005.1"/>
</dbReference>
<comment type="caution">
    <text evidence="1">The sequence shown here is derived from an EMBL/GenBank/DDBJ whole genome shotgun (WGS) entry which is preliminary data.</text>
</comment>
<proteinExistence type="predicted"/>